<sequence>MTKRGNLEARPSDLAWDYSASTPLLNNDTTQSSVPFYSDDKAGLHLNHRQVLYLIRNMDESGQVLRNAISAPSSLLSPPEWLGPRAESEPPTSTPVQDHDHHWGWKVLSIEVCFIMVLSVQMPVGILVVQIICCVIYFISFGCSVRLLWHGIVSWRKALISFLSQLFIFAGVNSLVMFLDAQSWTLTTNLWGPDPAYPILFCIFIHDSICSSSFGGVPSTIPSKWYSLLSNSIQDVLSYGHFLWFVLCLVHRYHAVASATSATTKSDAAVRPSSGPFRPISSSPVTMCSDPEVGGARNSSDEDPERMPLTKAVDSQDP</sequence>
<proteinExistence type="predicted"/>
<accession>R7TRR7</accession>
<evidence type="ECO:0000313" key="3">
    <source>
        <dbReference type="EMBL" id="ELT96277.1"/>
    </source>
</evidence>
<keyword evidence="2" id="KW-0812">Transmembrane</keyword>
<dbReference type="EMBL" id="AMQN01011425">
    <property type="status" value="NOT_ANNOTATED_CDS"/>
    <property type="molecule type" value="Genomic_DNA"/>
</dbReference>
<reference evidence="5" key="1">
    <citation type="submission" date="2012-12" db="EMBL/GenBank/DDBJ databases">
        <authorList>
            <person name="Hellsten U."/>
            <person name="Grimwood J."/>
            <person name="Chapman J.A."/>
            <person name="Shapiro H."/>
            <person name="Aerts A."/>
            <person name="Otillar R.P."/>
            <person name="Terry A.Y."/>
            <person name="Boore J.L."/>
            <person name="Simakov O."/>
            <person name="Marletaz F."/>
            <person name="Cho S.-J."/>
            <person name="Edsinger-Gonzales E."/>
            <person name="Havlak P."/>
            <person name="Kuo D.-H."/>
            <person name="Larsson T."/>
            <person name="Lv J."/>
            <person name="Arendt D."/>
            <person name="Savage R."/>
            <person name="Osoegawa K."/>
            <person name="de Jong P."/>
            <person name="Lindberg D.R."/>
            <person name="Seaver E.C."/>
            <person name="Weisblat D.A."/>
            <person name="Putnam N.H."/>
            <person name="Grigoriev I.V."/>
            <person name="Rokhsar D.S."/>
        </authorList>
    </citation>
    <scope>NUCLEOTIDE SEQUENCE</scope>
    <source>
        <strain evidence="5">I ESC-2004</strain>
    </source>
</reference>
<dbReference type="HOGENOM" id="CLU_875067_0_0_1"/>
<keyword evidence="2" id="KW-0472">Membrane</keyword>
<evidence type="ECO:0000256" key="1">
    <source>
        <dbReference type="SAM" id="MobiDB-lite"/>
    </source>
</evidence>
<keyword evidence="2" id="KW-1133">Transmembrane helix</keyword>
<evidence type="ECO:0000256" key="2">
    <source>
        <dbReference type="SAM" id="Phobius"/>
    </source>
</evidence>
<name>R7TRR7_CAPTE</name>
<feature type="transmembrane region" description="Helical" evidence="2">
    <location>
        <begin position="126"/>
        <end position="149"/>
    </location>
</feature>
<protein>
    <submittedName>
        <fullName evidence="3 4">Uncharacterized protein</fullName>
    </submittedName>
</protein>
<reference evidence="3 5" key="2">
    <citation type="journal article" date="2013" name="Nature">
        <title>Insights into bilaterian evolution from three spiralian genomes.</title>
        <authorList>
            <person name="Simakov O."/>
            <person name="Marletaz F."/>
            <person name="Cho S.J."/>
            <person name="Edsinger-Gonzales E."/>
            <person name="Havlak P."/>
            <person name="Hellsten U."/>
            <person name="Kuo D.H."/>
            <person name="Larsson T."/>
            <person name="Lv J."/>
            <person name="Arendt D."/>
            <person name="Savage R."/>
            <person name="Osoegawa K."/>
            <person name="de Jong P."/>
            <person name="Grimwood J."/>
            <person name="Chapman J.A."/>
            <person name="Shapiro H."/>
            <person name="Aerts A."/>
            <person name="Otillar R.P."/>
            <person name="Terry A.Y."/>
            <person name="Boore J.L."/>
            <person name="Grigoriev I.V."/>
            <person name="Lindberg D.R."/>
            <person name="Seaver E.C."/>
            <person name="Weisblat D.A."/>
            <person name="Putnam N.H."/>
            <person name="Rokhsar D.S."/>
        </authorList>
    </citation>
    <scope>NUCLEOTIDE SEQUENCE</scope>
    <source>
        <strain evidence="3 5">I ESC-2004</strain>
    </source>
</reference>
<gene>
    <name evidence="3" type="ORF">CAPTEDRAFT_185521</name>
</gene>
<dbReference type="EMBL" id="KB308879">
    <property type="protein sequence ID" value="ELT96277.1"/>
    <property type="molecule type" value="Genomic_DNA"/>
</dbReference>
<keyword evidence="5" id="KW-1185">Reference proteome</keyword>
<feature type="transmembrane region" description="Helical" evidence="2">
    <location>
        <begin position="158"/>
        <end position="176"/>
    </location>
</feature>
<feature type="transmembrane region" description="Helical" evidence="2">
    <location>
        <begin position="196"/>
        <end position="217"/>
    </location>
</feature>
<dbReference type="EnsemblMetazoa" id="CapteT185521">
    <property type="protein sequence ID" value="CapteP185521"/>
    <property type="gene ID" value="CapteG185521"/>
</dbReference>
<organism evidence="3">
    <name type="scientific">Capitella teleta</name>
    <name type="common">Polychaete worm</name>
    <dbReference type="NCBI Taxonomy" id="283909"/>
    <lineage>
        <taxon>Eukaryota</taxon>
        <taxon>Metazoa</taxon>
        <taxon>Spiralia</taxon>
        <taxon>Lophotrochozoa</taxon>
        <taxon>Annelida</taxon>
        <taxon>Polychaeta</taxon>
        <taxon>Sedentaria</taxon>
        <taxon>Scolecida</taxon>
        <taxon>Capitellidae</taxon>
        <taxon>Capitella</taxon>
    </lineage>
</organism>
<dbReference type="AlphaFoldDB" id="R7TRR7"/>
<reference evidence="4" key="3">
    <citation type="submission" date="2015-06" db="UniProtKB">
        <authorList>
            <consortium name="EnsemblMetazoa"/>
        </authorList>
    </citation>
    <scope>IDENTIFICATION</scope>
</reference>
<feature type="region of interest" description="Disordered" evidence="1">
    <location>
        <begin position="267"/>
        <end position="318"/>
    </location>
</feature>
<evidence type="ECO:0000313" key="4">
    <source>
        <dbReference type="EnsemblMetazoa" id="CapteP185521"/>
    </source>
</evidence>
<dbReference type="Proteomes" id="UP000014760">
    <property type="component" value="Unassembled WGS sequence"/>
</dbReference>
<evidence type="ECO:0000313" key="5">
    <source>
        <dbReference type="Proteomes" id="UP000014760"/>
    </source>
</evidence>